<organism evidence="1">
    <name type="scientific">freshwater metagenome</name>
    <dbReference type="NCBI Taxonomy" id="449393"/>
    <lineage>
        <taxon>unclassified sequences</taxon>
        <taxon>metagenomes</taxon>
        <taxon>ecological metagenomes</taxon>
    </lineage>
</organism>
<dbReference type="EMBL" id="CAFABK010000048">
    <property type="protein sequence ID" value="CAB4832410.1"/>
    <property type="molecule type" value="Genomic_DNA"/>
</dbReference>
<gene>
    <name evidence="1" type="ORF">UFOPK3204_01091</name>
</gene>
<protein>
    <submittedName>
        <fullName evidence="1">Unannotated protein</fullName>
    </submittedName>
</protein>
<sequence>MLNAVTMTLDNSNDSISLPEIFTMSEAVAAGMTADQVRQRVRSGRWAALGSGTYSRSLPRADDLDPFARHRNLHVQLAVARALKVSGSVIAFGSAAMLHQLPLVTGTPQNVELLVPPGAWTGTRTGTRYRSGALAPMEISHLPAPVTTPLRTWLDIARIHPFVDAICCGDAALHSGLFTVAALDAALPSTDIRGSSRVHRAARHLNMLRESALESLSWVRFLDWNIELPTCQFQVTDRGGRFVARVDFCWEDKMVIGEADGRLKYTNKESLYQEKLREDRLRELGFEVIRWSWSDLLEPAAVLNGRISTALTRSHHTLRSA</sequence>
<evidence type="ECO:0000313" key="1">
    <source>
        <dbReference type="EMBL" id="CAB4832410.1"/>
    </source>
</evidence>
<proteinExistence type="predicted"/>
<name>A0A6J7AII2_9ZZZZ</name>
<dbReference type="AlphaFoldDB" id="A0A6J7AII2"/>
<reference evidence="1" key="1">
    <citation type="submission" date="2020-05" db="EMBL/GenBank/DDBJ databases">
        <authorList>
            <person name="Chiriac C."/>
            <person name="Salcher M."/>
            <person name="Ghai R."/>
            <person name="Kavagutti S V."/>
        </authorList>
    </citation>
    <scope>NUCLEOTIDE SEQUENCE</scope>
</reference>
<accession>A0A6J7AII2</accession>